<keyword evidence="1 3" id="KW-0378">Hydrolase</keyword>
<gene>
    <name evidence="3" type="ORF">CQA01_03950</name>
</gene>
<comment type="caution">
    <text evidence="3">The sequence shown here is derived from an EMBL/GenBank/DDBJ whole genome shotgun (WGS) entry which is preliminary data.</text>
</comment>
<dbReference type="PROSITE" id="PS50263">
    <property type="entry name" value="CN_HYDROLASE"/>
    <property type="match status" value="1"/>
</dbReference>
<proteinExistence type="predicted"/>
<dbReference type="Gene3D" id="3.60.110.10">
    <property type="entry name" value="Carbon-nitrogen hydrolase"/>
    <property type="match status" value="1"/>
</dbReference>
<dbReference type="InterPro" id="IPR050345">
    <property type="entry name" value="Aliph_Amidase/BUP"/>
</dbReference>
<evidence type="ECO:0000259" key="2">
    <source>
        <dbReference type="PROSITE" id="PS50263"/>
    </source>
</evidence>
<dbReference type="SUPFAM" id="SSF56317">
    <property type="entry name" value="Carbon-nitrogen hydrolase"/>
    <property type="match status" value="1"/>
</dbReference>
<dbReference type="Proteomes" id="UP000321301">
    <property type="component" value="Unassembled WGS sequence"/>
</dbReference>
<dbReference type="GO" id="GO:0050126">
    <property type="term" value="F:N-carbamoylputrescine amidase activity"/>
    <property type="evidence" value="ECO:0007669"/>
    <property type="project" value="TreeGrafter"/>
</dbReference>
<dbReference type="Pfam" id="PF00795">
    <property type="entry name" value="CN_hydrolase"/>
    <property type="match status" value="1"/>
</dbReference>
<dbReference type="GO" id="GO:0033388">
    <property type="term" value="P:putrescine biosynthetic process from arginine"/>
    <property type="evidence" value="ECO:0007669"/>
    <property type="project" value="TreeGrafter"/>
</dbReference>
<organism evidence="3 4">
    <name type="scientific">Cyclobacterium qasimii</name>
    <dbReference type="NCBI Taxonomy" id="1350429"/>
    <lineage>
        <taxon>Bacteria</taxon>
        <taxon>Pseudomonadati</taxon>
        <taxon>Bacteroidota</taxon>
        <taxon>Cytophagia</taxon>
        <taxon>Cytophagales</taxon>
        <taxon>Cyclobacteriaceae</taxon>
        <taxon>Cyclobacterium</taxon>
    </lineage>
</organism>
<keyword evidence="4" id="KW-1185">Reference proteome</keyword>
<reference evidence="3 4" key="1">
    <citation type="submission" date="2019-07" db="EMBL/GenBank/DDBJ databases">
        <title>Whole genome shotgun sequence of Cyclobacterium qasimii NBRC 106168.</title>
        <authorList>
            <person name="Hosoyama A."/>
            <person name="Uohara A."/>
            <person name="Ohji S."/>
            <person name="Ichikawa N."/>
        </authorList>
    </citation>
    <scope>NUCLEOTIDE SEQUENCE [LARGE SCALE GENOMIC DNA]</scope>
    <source>
        <strain evidence="3 4">NBRC 106168</strain>
    </source>
</reference>
<dbReference type="RefSeq" id="WP_020890968.1">
    <property type="nucleotide sequence ID" value="NZ_BJYV01000001.1"/>
</dbReference>
<dbReference type="PANTHER" id="PTHR43674">
    <property type="entry name" value="NITRILASE C965.09-RELATED"/>
    <property type="match status" value="1"/>
</dbReference>
<dbReference type="EMBL" id="BJYV01000001">
    <property type="protein sequence ID" value="GEO19861.1"/>
    <property type="molecule type" value="Genomic_DNA"/>
</dbReference>
<dbReference type="InterPro" id="IPR036526">
    <property type="entry name" value="C-N_Hydrolase_sf"/>
</dbReference>
<evidence type="ECO:0000256" key="1">
    <source>
        <dbReference type="ARBA" id="ARBA00022801"/>
    </source>
</evidence>
<feature type="domain" description="CN hydrolase" evidence="2">
    <location>
        <begin position="1"/>
        <end position="234"/>
    </location>
</feature>
<name>A0A512C6M2_9BACT</name>
<evidence type="ECO:0000313" key="4">
    <source>
        <dbReference type="Proteomes" id="UP000321301"/>
    </source>
</evidence>
<dbReference type="AlphaFoldDB" id="A0A512C6M2"/>
<accession>A0A512C6M2</accession>
<evidence type="ECO:0000313" key="3">
    <source>
        <dbReference type="EMBL" id="GEO19861.1"/>
    </source>
</evidence>
<dbReference type="PANTHER" id="PTHR43674:SF2">
    <property type="entry name" value="BETA-UREIDOPROPIONASE"/>
    <property type="match status" value="1"/>
</dbReference>
<dbReference type="InterPro" id="IPR003010">
    <property type="entry name" value="C-N_Hydrolase"/>
</dbReference>
<protein>
    <submittedName>
        <fullName evidence="3">Hydrolase</fullName>
    </submittedName>
</protein>
<sequence length="244" mass="27478">MKIGLIQSQSHKGNIRHNIEQHKYWIDIAVAEKADLIVFPELSLTSYEPELAEKLALDQQNLGLSEFQQLSDRHQITIGIGLPTKSKSGIFISMVFFQPNLPYHIYSKQKLHPDEMPYFVAGDKMFVLTINDLKIAPAICYEGLQPEHAEKAMAYGADVYLASVAKPQQNVEKAFSHFSNIAVKYSIPVLMVNCIGHCDNFKSAGQTSIWDKNGLLIGQLDQSHEGILFYDTESQTSQQKHKGR</sequence>
<dbReference type="CDD" id="cd07197">
    <property type="entry name" value="nitrilase"/>
    <property type="match status" value="1"/>
</dbReference>